<sequence length="126" mass="14755">MENQLFDETNGLWYELKDGYYYPCLTVSEEEKQPIGLWGRQHKQYLKEQHRPIIYNSLQLNGKLNAYLAHIDQQAQERYELLVKQMKQARGITEGLKAADPMSWVGRMNTIQSCVKDIINTETVFA</sequence>
<name>A0A1Z2XPN0_9FIRM</name>
<evidence type="ECO:0000313" key="4">
    <source>
        <dbReference type="Proteomes" id="UP000596035"/>
    </source>
</evidence>
<dbReference type="Proteomes" id="UP000596035">
    <property type="component" value="Chromosome"/>
</dbReference>
<reference evidence="1" key="1">
    <citation type="journal article" date="2017" name="Genome Announc.">
        <title>High-Quality Whole-Genome Sequences of the Oligo-Mouse-Microbiota Bacterial Community.</title>
        <authorList>
            <person name="Garzetti D."/>
            <person name="Brugiroux S."/>
            <person name="Bunk B."/>
            <person name="Pukall R."/>
            <person name="McCoy K.D."/>
            <person name="Macpherson A.J."/>
            <person name="Stecher B."/>
        </authorList>
    </citation>
    <scope>NUCLEOTIDE SEQUENCE</scope>
    <source>
        <strain evidence="1">KB18</strain>
    </source>
</reference>
<dbReference type="EMBL" id="CP021422">
    <property type="protein sequence ID" value="ASB40417.1"/>
    <property type="molecule type" value="Genomic_DNA"/>
</dbReference>
<evidence type="ECO:0000313" key="1">
    <source>
        <dbReference type="EMBL" id="ASB40417.1"/>
    </source>
</evidence>
<dbReference type="RefSeq" id="WP_066534058.1">
    <property type="nucleotide sequence ID" value="NZ_CP021422.1"/>
</dbReference>
<dbReference type="EMBL" id="CP065321">
    <property type="protein sequence ID" value="QQR29708.1"/>
    <property type="molecule type" value="Genomic_DNA"/>
</dbReference>
<evidence type="ECO:0000313" key="2">
    <source>
        <dbReference type="EMBL" id="QQR29708.1"/>
    </source>
</evidence>
<protein>
    <submittedName>
        <fullName evidence="2">TnpV protein</fullName>
    </submittedName>
</protein>
<dbReference type="Pfam" id="PF14198">
    <property type="entry name" value="TnpV"/>
    <property type="match status" value="1"/>
</dbReference>
<proteinExistence type="predicted"/>
<reference evidence="3" key="2">
    <citation type="submission" date="2017-05" db="EMBL/GenBank/DDBJ databases">
        <title>Improved OligoMM genomes.</title>
        <authorList>
            <person name="Garzetti D."/>
        </authorList>
    </citation>
    <scope>NUCLEOTIDE SEQUENCE [LARGE SCALE GENOMIC DNA]</scope>
    <source>
        <strain evidence="3">KB18</strain>
    </source>
</reference>
<keyword evidence="3" id="KW-1185">Reference proteome</keyword>
<evidence type="ECO:0000313" key="3">
    <source>
        <dbReference type="Proteomes" id="UP000196710"/>
    </source>
</evidence>
<dbReference type="InterPro" id="IPR026989">
    <property type="entry name" value="TnpV"/>
</dbReference>
<reference evidence="2 4" key="3">
    <citation type="submission" date="2020-11" db="EMBL/GenBank/DDBJ databases">
        <title>Closed and high quality bacterial genomes of the OMM12 community.</title>
        <authorList>
            <person name="Marbouty M."/>
            <person name="Lamy-Besnier Q."/>
            <person name="Debarbieux L."/>
            <person name="Koszul R."/>
        </authorList>
    </citation>
    <scope>NUCLEOTIDE SEQUENCE [LARGE SCALE GENOMIC DNA]</scope>
    <source>
        <strain evidence="2 4">KB18</strain>
    </source>
</reference>
<dbReference type="Proteomes" id="UP000196710">
    <property type="component" value="Chromosome"/>
</dbReference>
<organism evidence="2 4">
    <name type="scientific">Acutalibacter muris</name>
    <dbReference type="NCBI Taxonomy" id="1796620"/>
    <lineage>
        <taxon>Bacteria</taxon>
        <taxon>Bacillati</taxon>
        <taxon>Bacillota</taxon>
        <taxon>Clostridia</taxon>
        <taxon>Eubacteriales</taxon>
        <taxon>Acutalibacteraceae</taxon>
        <taxon>Acutalibacter</taxon>
    </lineage>
</organism>
<dbReference type="KEGG" id="amur:ADH66_06915"/>
<accession>A0A1Z2XPN0</accession>
<gene>
    <name evidence="1" type="ORF">ADH66_06915</name>
    <name evidence="2" type="ORF">I5Q82_17010</name>
</gene>
<dbReference type="AlphaFoldDB" id="A0A1Z2XPN0"/>